<dbReference type="RefSeq" id="WP_003375732.1">
    <property type="nucleotide sequence ID" value="NZ_ACSJ01000007.1"/>
</dbReference>
<keyword evidence="3" id="KW-0449">Lipoprotein</keyword>
<protein>
    <submittedName>
        <fullName evidence="3">Lipoprotein</fullName>
    </submittedName>
</protein>
<feature type="compositionally biased region" description="Polar residues" evidence="1">
    <location>
        <begin position="138"/>
        <end position="153"/>
    </location>
</feature>
<evidence type="ECO:0000313" key="3">
    <source>
        <dbReference type="EMBL" id="EES91166.1"/>
    </source>
</evidence>
<name>A0A9P2LLB2_CLOBO</name>
<evidence type="ECO:0000256" key="1">
    <source>
        <dbReference type="SAM" id="MobiDB-lite"/>
    </source>
</evidence>
<organism evidence="3 4">
    <name type="scientific">Clostridium botulinum D str. 1873</name>
    <dbReference type="NCBI Taxonomy" id="592027"/>
    <lineage>
        <taxon>Bacteria</taxon>
        <taxon>Bacillati</taxon>
        <taxon>Bacillota</taxon>
        <taxon>Clostridia</taxon>
        <taxon>Eubacteriales</taxon>
        <taxon>Clostridiaceae</taxon>
        <taxon>Clostridium</taxon>
    </lineage>
</organism>
<evidence type="ECO:0000259" key="2">
    <source>
        <dbReference type="Pfam" id="PF14133"/>
    </source>
</evidence>
<dbReference type="PROSITE" id="PS51257">
    <property type="entry name" value="PROKAR_LIPOPROTEIN"/>
    <property type="match status" value="1"/>
</dbReference>
<evidence type="ECO:0000313" key="4">
    <source>
        <dbReference type="Proteomes" id="UP000006160"/>
    </source>
</evidence>
<comment type="caution">
    <text evidence="3">The sequence shown here is derived from an EMBL/GenBank/DDBJ whole genome shotgun (WGS) entry which is preliminary data.</text>
</comment>
<dbReference type="Proteomes" id="UP000006160">
    <property type="component" value="Unassembled WGS sequence"/>
</dbReference>
<dbReference type="AlphaFoldDB" id="A0A9P2LLB2"/>
<sequence>MKYKSTRIKKTLTITLSAFICTSLIGCKSSKVNSKESENKIVSQENNKKNKDNIKHTIEKVVDDNNSENTFEKTNSKIKTDIDMKTNTKLQKDDSVYYNKASNKKYNLILISNENKQNKEVNKTEKIKKKVSIKHNTSKNNLINNDSAKNNSVPKKESKQNCKKGQVISLSKERLSKKELSNKLVYSSMSDNSTQNEIAKLLKDNKIKSENVDRFIKTIKRYNSIVGQLKISTNGFKTINSKSVNYDDFEEYIMNQWYKYSNDPVDINCRLTAFSLFKDNIISKGKSQDEEKYLMFDLEAINRNPLCKFKDEEVEKFINFYTYMPAEVAESISTEDVKKHAITIQKEWKKRNIKFVNNTKVSIINCFLHEKDTKIIFCGHSGILVETDNGFIFIEKYSFFLPYQVTKFNTREELKKYLLNRLDVGYGENVSKPIIMENDKLI</sequence>
<accession>A0A9P2LLB2</accession>
<feature type="region of interest" description="Disordered" evidence="1">
    <location>
        <begin position="133"/>
        <end position="165"/>
    </location>
</feature>
<proteinExistence type="predicted"/>
<dbReference type="Pfam" id="PF14133">
    <property type="entry name" value="DUF4300"/>
    <property type="match status" value="1"/>
</dbReference>
<feature type="domain" description="DUF4300" evidence="2">
    <location>
        <begin position="186"/>
        <end position="442"/>
    </location>
</feature>
<reference evidence="3 4" key="1">
    <citation type="submission" date="2009-10" db="EMBL/GenBank/DDBJ databases">
        <authorList>
            <person name="Shrivastava S."/>
            <person name="Brinkac L.B."/>
            <person name="Brown J.L."/>
            <person name="Bruce D.B."/>
            <person name="Detter C."/>
            <person name="Green L.D."/>
            <person name="Munk C.A."/>
            <person name="Rogers Y.C."/>
            <person name="Tapia R."/>
            <person name="Saunders E.S."/>
            <person name="Sims D.R."/>
            <person name="Smith L.A."/>
            <person name="Smith T.J."/>
            <person name="Sutton G."/>
            <person name="Brettin T."/>
        </authorList>
    </citation>
    <scope>NUCLEOTIDE SEQUENCE [LARGE SCALE GENOMIC DNA]</scope>
    <source>
        <strain evidence="4">D str. 1873</strain>
    </source>
</reference>
<gene>
    <name evidence="3" type="ORF">CLG_B0672</name>
</gene>
<dbReference type="EMBL" id="ACSJ01000007">
    <property type="protein sequence ID" value="EES91166.1"/>
    <property type="molecule type" value="Genomic_DNA"/>
</dbReference>
<dbReference type="InterPro" id="IPR025389">
    <property type="entry name" value="DUF4300"/>
</dbReference>